<evidence type="ECO:0000313" key="2">
    <source>
        <dbReference type="EMBL" id="GIM45933.1"/>
    </source>
</evidence>
<evidence type="ECO:0000313" key="3">
    <source>
        <dbReference type="Proteomes" id="UP001057291"/>
    </source>
</evidence>
<dbReference type="AlphaFoldDB" id="A0AAV4LE40"/>
<evidence type="ECO:0000259" key="1">
    <source>
        <dbReference type="Pfam" id="PF01695"/>
    </source>
</evidence>
<reference evidence="2" key="1">
    <citation type="journal article" date="2023" name="Int. J. Syst. Evol. Microbiol.">
        <title>Collibacillus ludicampi gen. nov., sp. nov., a new soil bacterium of the family Alicyclobacillaceae.</title>
        <authorList>
            <person name="Jojima T."/>
            <person name="Ioku Y."/>
            <person name="Fukuta Y."/>
            <person name="Shirasaka N."/>
            <person name="Matsumura Y."/>
            <person name="Mori M."/>
        </authorList>
    </citation>
    <scope>NUCLEOTIDE SEQUENCE</scope>
    <source>
        <strain evidence="2">TP075</strain>
    </source>
</reference>
<dbReference type="InterPro" id="IPR002611">
    <property type="entry name" value="IstB_ATP-bd"/>
</dbReference>
<dbReference type="GO" id="GO:0005524">
    <property type="term" value="F:ATP binding"/>
    <property type="evidence" value="ECO:0007669"/>
    <property type="project" value="InterPro"/>
</dbReference>
<dbReference type="Pfam" id="PF01695">
    <property type="entry name" value="IstB_IS21"/>
    <property type="match status" value="1"/>
</dbReference>
<organism evidence="2 3">
    <name type="scientific">Collibacillus ludicampi</name>
    <dbReference type="NCBI Taxonomy" id="2771369"/>
    <lineage>
        <taxon>Bacteria</taxon>
        <taxon>Bacillati</taxon>
        <taxon>Bacillota</taxon>
        <taxon>Bacilli</taxon>
        <taxon>Bacillales</taxon>
        <taxon>Alicyclobacillaceae</taxon>
        <taxon>Collibacillus</taxon>
    </lineage>
</organism>
<keyword evidence="3" id="KW-1185">Reference proteome</keyword>
<dbReference type="EMBL" id="BOQE01000001">
    <property type="protein sequence ID" value="GIM45933.1"/>
    <property type="molecule type" value="Genomic_DNA"/>
</dbReference>
<dbReference type="PRINTS" id="PR00051">
    <property type="entry name" value="DNAA"/>
</dbReference>
<dbReference type="InterPro" id="IPR027417">
    <property type="entry name" value="P-loop_NTPase"/>
</dbReference>
<name>A0AAV4LE40_9BACL</name>
<comment type="caution">
    <text evidence="2">The sequence shown here is derived from an EMBL/GenBank/DDBJ whole genome shotgun (WGS) entry which is preliminary data.</text>
</comment>
<dbReference type="Gene3D" id="3.40.50.300">
    <property type="entry name" value="P-loop containing nucleotide triphosphate hydrolases"/>
    <property type="match status" value="1"/>
</dbReference>
<dbReference type="Proteomes" id="UP001057291">
    <property type="component" value="Unassembled WGS sequence"/>
</dbReference>
<dbReference type="CDD" id="cd00009">
    <property type="entry name" value="AAA"/>
    <property type="match status" value="1"/>
</dbReference>
<feature type="domain" description="IstB-like ATP-binding" evidence="1">
    <location>
        <begin position="119"/>
        <end position="223"/>
    </location>
</feature>
<gene>
    <name evidence="2" type="primary">xkdC</name>
    <name evidence="2" type="ORF">DNHGIG_14820</name>
</gene>
<protein>
    <submittedName>
        <fullName evidence="2">Phage-like element PBSX protein XkdC</fullName>
    </submittedName>
</protein>
<dbReference type="InterPro" id="IPR020591">
    <property type="entry name" value="Chromosome_initiator_DnaA-like"/>
</dbReference>
<dbReference type="PANTHER" id="PTHR30050:SF10">
    <property type="entry name" value="PHAGE-LIKE ELEMENT PBSX PROTEIN XKDC"/>
    <property type="match status" value="1"/>
</dbReference>
<dbReference type="PANTHER" id="PTHR30050">
    <property type="entry name" value="CHROMOSOMAL REPLICATION INITIATOR PROTEIN DNAA"/>
    <property type="match status" value="1"/>
</dbReference>
<proteinExistence type="predicted"/>
<accession>A0AAV4LE40</accession>
<dbReference type="GO" id="GO:0006260">
    <property type="term" value="P:DNA replication"/>
    <property type="evidence" value="ECO:0007669"/>
    <property type="project" value="TreeGrafter"/>
</dbReference>
<sequence>MQGIQAILQRLREKTMSCPSPGIKSVGSGDPQRIYDCEVCKDQGGLLVRGDDGREYWRLCGCLERKKAQRLMRSSQMTDELRSLGFRNFATEGRPLCVKSAYECARDYLKRFEEIRATRRNSIALLGVPGTGKTHLLVAIANNLIAKGVSVLYFPHVEGFGDIKDNLDLMEEKLQVMKSVDVLLWDDLYKGRKEPTPFQLECIFNVINYRYLNNKPIMVSSEKDVDELVAIDEGIGSRIYEMCKDYTVIMQLTDLERVNGQELNYRLQGA</sequence>
<dbReference type="SUPFAM" id="SSF52540">
    <property type="entry name" value="P-loop containing nucleoside triphosphate hydrolases"/>
    <property type="match status" value="1"/>
</dbReference>
<dbReference type="NCBIfam" id="NF005378">
    <property type="entry name" value="PRK06921.1"/>
    <property type="match status" value="1"/>
</dbReference>